<evidence type="ECO:0000256" key="1">
    <source>
        <dbReference type="ARBA" id="ARBA00004141"/>
    </source>
</evidence>
<keyword evidence="8" id="KW-1185">Reference proteome</keyword>
<evidence type="ECO:0000313" key="7">
    <source>
        <dbReference type="EMBL" id="MEY8001849.1"/>
    </source>
</evidence>
<keyword evidence="2 5" id="KW-0812">Transmembrane</keyword>
<dbReference type="Gene3D" id="3.40.1710.10">
    <property type="entry name" value="abc type-2 transporter like domain"/>
    <property type="match status" value="1"/>
</dbReference>
<dbReference type="Pfam" id="PF12698">
    <property type="entry name" value="ABC2_membrane_3"/>
    <property type="match status" value="2"/>
</dbReference>
<comment type="caution">
    <text evidence="7">The sequence shown here is derived from an EMBL/GenBank/DDBJ whole genome shotgun (WGS) entry which is preliminary data.</text>
</comment>
<feature type="transmembrane region" description="Helical" evidence="5">
    <location>
        <begin position="685"/>
        <end position="705"/>
    </location>
</feature>
<dbReference type="InterPro" id="IPR051328">
    <property type="entry name" value="T7SS_ABC-Transporter"/>
</dbReference>
<dbReference type="NCBIfam" id="TIGR03061">
    <property type="entry name" value="pip_yhgE_Nterm"/>
    <property type="match status" value="1"/>
</dbReference>
<feature type="domain" description="ABC-2 type transporter transmembrane" evidence="6">
    <location>
        <begin position="648"/>
        <end position="853"/>
    </location>
</feature>
<dbReference type="InterPro" id="IPR017501">
    <property type="entry name" value="Phage_infect_YhgE_C"/>
</dbReference>
<dbReference type="InterPro" id="IPR017500">
    <property type="entry name" value="Phage_infect_YhgE_N"/>
</dbReference>
<gene>
    <name evidence="7" type="ORF">AB8U03_16940</name>
</gene>
<dbReference type="SUPFAM" id="SSF58104">
    <property type="entry name" value="Methyl-accepting chemotaxis protein (MCP) signaling domain"/>
    <property type="match status" value="2"/>
</dbReference>
<comment type="subcellular location">
    <subcellularLocation>
        <location evidence="1">Membrane</location>
        <topology evidence="1">Multi-pass membrane protein</topology>
    </subcellularLocation>
</comment>
<evidence type="ECO:0000313" key="8">
    <source>
        <dbReference type="Proteomes" id="UP001564657"/>
    </source>
</evidence>
<evidence type="ECO:0000256" key="4">
    <source>
        <dbReference type="ARBA" id="ARBA00023136"/>
    </source>
</evidence>
<feature type="transmembrane region" description="Helical" evidence="5">
    <location>
        <begin position="753"/>
        <end position="777"/>
    </location>
</feature>
<sequence length="899" mass="98590">MNFFKVVSEDILNVLHNKLLILAVSAIILVPVIYGGIYLAAFWNPYGKTGNIPVIVVNLDKYGVMDNNKVNYGNDIVDNLRGNRDLQWHFSKDLKKSEKDLNNGKYYAMLVIPNDFTDHMVEADKGNLKKPSLIFVTNKKKNYIVGLITDKAATTIQDTVNKNMTYNIGIKMYDSLYQLRDGMESASNGTGQIRDGVMDMKDQVPALKNGTDKLYDGASSLTDNLNSAVQGSNELRDGIGSLNGKMPDLVDAMGKLLKGSSTLTGKIGDAWDGSKSLRDGIGSLGSQIPTLTDGINQLYDGSTSLQDGLHEMDDNMPDLVSGVGKLRDGSKQLKDGLAQVQSGVGTAENTLNDQIEKNKQYILQNVYPRVEQLTKISGEINKAIPDDSNLKIISQNIYDNLLLLQNKLNDLSNTGSIDEDKLIQILDGAISYLQETSDQLGKLINNMDPNNPIYNSCVNLKEQLDYLTGDMQILESGIKDAGQLVSGINQLADGANQLNDGLNELYDKTNELKDGTDTLYNGSRNLRDGIGQLKDSLPQLSNGVNALESGSSDLSDGLYKIHDGSQTLTDGLGELNDSAPELQNGVQQLYDGSTDLSDGLLKLFNGSGTLRDGIKTLKDKIPDLQDGINQLYEGISELHDKLADGAEQLSDKLGPSSKEMGNFLSSPMNIKNHPLYDITGYGQGLAPYFMSLGLWVGALLMFFVITEKVDPNIEVGIKGMVVGKYLSYAVLGVFQAICISVVVMILGLKPSNILIYFLFNIFLSLVFIGIIQNFVFLLGDIGRFVAIFVLILQLTASNGTFPGELLPKFFKIISPFLPFTYSISAMREIDFGINYSVLGKDTAVLFIFLAVSMTSCLLLKKYSLKFNWSSDIRETGIETLEKRSINKEINEKEENKHTA</sequence>
<dbReference type="NCBIfam" id="TIGR03057">
    <property type="entry name" value="xxxLxxG_by_4"/>
    <property type="match status" value="8"/>
</dbReference>
<feature type="transmembrane region" description="Helical" evidence="5">
    <location>
        <begin position="725"/>
        <end position="747"/>
    </location>
</feature>
<keyword evidence="3 5" id="KW-1133">Transmembrane helix</keyword>
<dbReference type="Proteomes" id="UP001564657">
    <property type="component" value="Unassembled WGS sequence"/>
</dbReference>
<evidence type="ECO:0000256" key="3">
    <source>
        <dbReference type="ARBA" id="ARBA00022989"/>
    </source>
</evidence>
<evidence type="ECO:0000259" key="6">
    <source>
        <dbReference type="Pfam" id="PF12698"/>
    </source>
</evidence>
<evidence type="ECO:0000256" key="2">
    <source>
        <dbReference type="ARBA" id="ARBA00022692"/>
    </source>
</evidence>
<protein>
    <submittedName>
        <fullName evidence="7">YhgE/Pip family protein</fullName>
    </submittedName>
</protein>
<feature type="transmembrane region" description="Helical" evidence="5">
    <location>
        <begin position="842"/>
        <end position="859"/>
    </location>
</feature>
<dbReference type="InterPro" id="IPR013525">
    <property type="entry name" value="ABC2_TM"/>
</dbReference>
<keyword evidence="4 5" id="KW-0472">Membrane</keyword>
<dbReference type="PANTHER" id="PTHR43077">
    <property type="entry name" value="TRANSPORT PERMEASE YVFS-RELATED"/>
    <property type="match status" value="1"/>
</dbReference>
<evidence type="ECO:0000256" key="5">
    <source>
        <dbReference type="SAM" id="Phobius"/>
    </source>
</evidence>
<dbReference type="NCBIfam" id="TIGR03062">
    <property type="entry name" value="pip_yhgE_Cterm"/>
    <property type="match status" value="1"/>
</dbReference>
<feature type="transmembrane region" description="Helical" evidence="5">
    <location>
        <begin position="20"/>
        <end position="43"/>
    </location>
</feature>
<name>A0ABV4BSS4_9CLOT</name>
<dbReference type="Gene3D" id="1.10.287.950">
    <property type="entry name" value="Methyl-accepting chemotaxis protein"/>
    <property type="match status" value="1"/>
</dbReference>
<dbReference type="RefSeq" id="WP_369705744.1">
    <property type="nucleotide sequence ID" value="NZ_JBGEWD010000026.1"/>
</dbReference>
<accession>A0ABV4BSS4</accession>
<feature type="domain" description="ABC-2 type transporter transmembrane" evidence="6">
    <location>
        <begin position="27"/>
        <end position="166"/>
    </location>
</feature>
<dbReference type="PANTHER" id="PTHR43077:SF5">
    <property type="entry name" value="PHAGE INFECTION PROTEIN"/>
    <property type="match status" value="1"/>
</dbReference>
<reference evidence="7 8" key="1">
    <citation type="submission" date="2024-08" db="EMBL/GenBank/DDBJ databases">
        <title>Clostridium lapicellarii sp. nov., and Clostridium renhuaiense sp. nov., two species isolated from the mud in a fermentation cellar used for producing sauce-flavour Chinese liquors.</title>
        <authorList>
            <person name="Yang F."/>
            <person name="Wang H."/>
            <person name="Chen L.Q."/>
            <person name="Zhou N."/>
            <person name="Lu J.J."/>
            <person name="Pu X.X."/>
            <person name="Wan B."/>
            <person name="Wang L."/>
            <person name="Liu S.J."/>
        </authorList>
    </citation>
    <scope>NUCLEOTIDE SEQUENCE [LARGE SCALE GENOMIC DNA]</scope>
    <source>
        <strain evidence="7 8">MT-5</strain>
    </source>
</reference>
<proteinExistence type="predicted"/>
<dbReference type="EMBL" id="JBGEWD010000026">
    <property type="protein sequence ID" value="MEY8001849.1"/>
    <property type="molecule type" value="Genomic_DNA"/>
</dbReference>
<dbReference type="InterPro" id="IPR023908">
    <property type="entry name" value="xxxLxxG_rpt"/>
</dbReference>
<organism evidence="7 8">
    <name type="scientific">Clostridium moutaii</name>
    <dbReference type="NCBI Taxonomy" id="3240932"/>
    <lineage>
        <taxon>Bacteria</taxon>
        <taxon>Bacillati</taxon>
        <taxon>Bacillota</taxon>
        <taxon>Clostridia</taxon>
        <taxon>Eubacteriales</taxon>
        <taxon>Clostridiaceae</taxon>
        <taxon>Clostridium</taxon>
    </lineage>
</organism>
<feature type="transmembrane region" description="Helical" evidence="5">
    <location>
        <begin position="784"/>
        <end position="801"/>
    </location>
</feature>